<dbReference type="PROSITE" id="PS00028">
    <property type="entry name" value="ZINC_FINGER_C2H2_1"/>
    <property type="match status" value="1"/>
</dbReference>
<keyword evidence="12" id="KW-1185">Reference proteome</keyword>
<keyword evidence="6" id="KW-0966">Cell projection</keyword>
<feature type="compositionally biased region" description="Basic and acidic residues" evidence="9">
    <location>
        <begin position="234"/>
        <end position="260"/>
    </location>
</feature>
<keyword evidence="7" id="KW-0479">Metal-binding</keyword>
<evidence type="ECO:0000256" key="7">
    <source>
        <dbReference type="PROSITE-ProRule" id="PRU00042"/>
    </source>
</evidence>
<feature type="coiled-coil region" evidence="8">
    <location>
        <begin position="267"/>
        <end position="365"/>
    </location>
</feature>
<dbReference type="OrthoDB" id="515971at2759"/>
<evidence type="ECO:0000313" key="12">
    <source>
        <dbReference type="Proteomes" id="UP000053237"/>
    </source>
</evidence>
<dbReference type="InParanoid" id="A0A024FTZ4"/>
<keyword evidence="7" id="KW-0862">Zinc</keyword>
<dbReference type="InterPro" id="IPR013087">
    <property type="entry name" value="Znf_C2H2_type"/>
</dbReference>
<protein>
    <recommendedName>
        <fullName evidence="10">C2H2-type domain-containing protein</fullName>
    </recommendedName>
</protein>
<evidence type="ECO:0000256" key="9">
    <source>
        <dbReference type="SAM" id="MobiDB-lite"/>
    </source>
</evidence>
<dbReference type="InterPro" id="IPR032714">
    <property type="entry name" value="DZIP1_N"/>
</dbReference>
<dbReference type="Pfam" id="PF13815">
    <property type="entry name" value="Dzip-like_N"/>
    <property type="match status" value="1"/>
</dbReference>
<accession>A0A024FTZ4</accession>
<keyword evidence="5" id="KW-0963">Cytoplasm</keyword>
<name>A0A024FTZ4_9STRA</name>
<dbReference type="GO" id="GO:0005737">
    <property type="term" value="C:cytoplasm"/>
    <property type="evidence" value="ECO:0007669"/>
    <property type="project" value="TreeGrafter"/>
</dbReference>
<evidence type="ECO:0000256" key="4">
    <source>
        <dbReference type="ARBA" id="ARBA00023054"/>
    </source>
</evidence>
<evidence type="ECO:0000256" key="5">
    <source>
        <dbReference type="ARBA" id="ARBA00023212"/>
    </source>
</evidence>
<dbReference type="InterPro" id="IPR051241">
    <property type="entry name" value="DZIP_RILPL"/>
</dbReference>
<dbReference type="PANTHER" id="PTHR21502">
    <property type="entry name" value="ZINC FINGER PROTEIN DZIP1"/>
    <property type="match status" value="1"/>
</dbReference>
<evidence type="ECO:0000259" key="10">
    <source>
        <dbReference type="PROSITE" id="PS50157"/>
    </source>
</evidence>
<evidence type="ECO:0000313" key="11">
    <source>
        <dbReference type="EMBL" id="CCI10139.1"/>
    </source>
</evidence>
<gene>
    <name evidence="11" type="ORF">BN9_062530</name>
</gene>
<evidence type="ECO:0000256" key="3">
    <source>
        <dbReference type="ARBA" id="ARBA00009131"/>
    </source>
</evidence>
<sequence length="690" mass="79001">MRSSRDLPDRFCWRERVEPINWRLISSIDINKIIAQRNTATLERLSLHLTFCKLPRSETSVTHGRPQLQEDGHASLWDIIRILQLSLEYIFYLRSQDAIDVNHMMRQTREQELEKDCLRECIIKKKRACKKLRQEKKQFHQVMQHICVLLEAHGSSPSAFEAIERIILDRFGNYPSIKDPLDGEEMQHNDYEEKDTYHPHVENVQQCEICGKVFLPGNYLSQHIMRRHSSSRTPRLETNKSEERRNGNERCTSNDHNLDKEENDDIFKGLLQRIEEVTQEKMDAIQQEATRASEKFDQINEMLSNEQSTIARKNAIVNNLDAKVMAATHELQNVAEKRAKLATEVEDLAQQVDFLKLRKSMLIKEEPLVSSELLGSGTDTNVELFYEESNPSEEKLEQLEPLIHKLQEELKTAQREITITIDEKYVLLAELEQLRAQNAERQAKLNKVVPYAESDNDAAKVQLLDASTQTTHIASIQEDKSIQVGDASSQAEVCEDAIMNFSSSSESEVERRTELDSDVGLLDISSDFEEMVIASPYKNDETSRINSAEIVSFSDAQQVSADEVNGSVRSSAALQHSLSQKLSTDQTARIHEVLNTFEKSSVADDAPDVEAQLRDRVHEWESKVNARLQLQCMNTSIDAACRMSHTQSANIQRVFNAKSYTVSSIMLKRMSDYEKKLEQMVSVSSRGSLR</sequence>
<evidence type="ECO:0000256" key="1">
    <source>
        <dbReference type="ARBA" id="ARBA00004114"/>
    </source>
</evidence>
<dbReference type="Proteomes" id="UP000053237">
    <property type="component" value="Unassembled WGS sequence"/>
</dbReference>
<evidence type="ECO:0000256" key="2">
    <source>
        <dbReference type="ARBA" id="ARBA00004120"/>
    </source>
</evidence>
<comment type="caution">
    <text evidence="11">The sequence shown here is derived from an EMBL/GenBank/DDBJ whole genome shotgun (WGS) entry which is preliminary data.</text>
</comment>
<dbReference type="GO" id="GO:0008270">
    <property type="term" value="F:zinc ion binding"/>
    <property type="evidence" value="ECO:0007669"/>
    <property type="project" value="UniProtKB-KW"/>
</dbReference>
<organism evidence="11 12">
    <name type="scientific">Albugo candida</name>
    <dbReference type="NCBI Taxonomy" id="65357"/>
    <lineage>
        <taxon>Eukaryota</taxon>
        <taxon>Sar</taxon>
        <taxon>Stramenopiles</taxon>
        <taxon>Oomycota</taxon>
        <taxon>Peronosporomycetes</taxon>
        <taxon>Albuginales</taxon>
        <taxon>Albuginaceae</taxon>
        <taxon>Albugo</taxon>
    </lineage>
</organism>
<keyword evidence="5" id="KW-0206">Cytoskeleton</keyword>
<dbReference type="GO" id="GO:0005814">
    <property type="term" value="C:centriole"/>
    <property type="evidence" value="ECO:0007669"/>
    <property type="project" value="UniProtKB-SubCell"/>
</dbReference>
<feature type="coiled-coil region" evidence="8">
    <location>
        <begin position="396"/>
        <end position="423"/>
    </location>
</feature>
<reference evidence="11 12" key="1">
    <citation type="submission" date="2012-05" db="EMBL/GenBank/DDBJ databases">
        <title>Recombination and specialization in a pathogen metapopulation.</title>
        <authorList>
            <person name="Gardiner A."/>
            <person name="Kemen E."/>
            <person name="Schultz-Larsen T."/>
            <person name="MacLean D."/>
            <person name="Van Oosterhout C."/>
            <person name="Jones J.D.G."/>
        </authorList>
    </citation>
    <scope>NUCLEOTIDE SEQUENCE [LARGE SCALE GENOMIC DNA]</scope>
    <source>
        <strain evidence="11 12">Ac Nc2</strain>
    </source>
</reference>
<keyword evidence="4 8" id="KW-0175">Coiled coil</keyword>
<dbReference type="AlphaFoldDB" id="A0A024FTZ4"/>
<feature type="region of interest" description="Disordered" evidence="9">
    <location>
        <begin position="225"/>
        <end position="261"/>
    </location>
</feature>
<evidence type="ECO:0000256" key="8">
    <source>
        <dbReference type="SAM" id="Coils"/>
    </source>
</evidence>
<proteinExistence type="inferred from homology"/>
<dbReference type="PANTHER" id="PTHR21502:SF3">
    <property type="entry name" value="CILIUM ASSEMBLY PROTEIN DZIP1L"/>
    <property type="match status" value="1"/>
</dbReference>
<keyword evidence="7" id="KW-0863">Zinc-finger</keyword>
<feature type="domain" description="C2H2-type" evidence="10">
    <location>
        <begin position="205"/>
        <end position="233"/>
    </location>
</feature>
<evidence type="ECO:0000256" key="6">
    <source>
        <dbReference type="ARBA" id="ARBA00023273"/>
    </source>
</evidence>
<dbReference type="EMBL" id="CAIX01000096">
    <property type="protein sequence ID" value="CCI10139.1"/>
    <property type="molecule type" value="Genomic_DNA"/>
</dbReference>
<comment type="similarity">
    <text evidence="3">Belongs to the DZIP C2H2-type zinc-finger protein family.</text>
</comment>
<dbReference type="PROSITE" id="PS50157">
    <property type="entry name" value="ZINC_FINGER_C2H2_2"/>
    <property type="match status" value="1"/>
</dbReference>
<comment type="subcellular location">
    <subcellularLocation>
        <location evidence="2">Cytoplasm</location>
        <location evidence="2">Cytoskeleton</location>
        <location evidence="2">Cilium basal body</location>
    </subcellularLocation>
    <subcellularLocation>
        <location evidence="1">Cytoplasm</location>
        <location evidence="1">Cytoskeleton</location>
        <location evidence="1">Microtubule organizing center</location>
        <location evidence="1">Centrosome</location>
        <location evidence="1">Centriole</location>
    </subcellularLocation>
</comment>